<dbReference type="PROSITE" id="PS50887">
    <property type="entry name" value="GGDEF"/>
    <property type="match status" value="1"/>
</dbReference>
<dbReference type="InterPro" id="IPR033479">
    <property type="entry name" value="dCache_1"/>
</dbReference>
<keyword evidence="8" id="KW-0808">Transferase</keyword>
<dbReference type="InterPro" id="IPR050469">
    <property type="entry name" value="Diguanylate_Cyclase"/>
</dbReference>
<dbReference type="Gene3D" id="3.30.70.270">
    <property type="match status" value="1"/>
</dbReference>
<dbReference type="CDD" id="cd12912">
    <property type="entry name" value="PDC2_MCP_like"/>
    <property type="match status" value="1"/>
</dbReference>
<dbReference type="GO" id="GO:0052621">
    <property type="term" value="F:diguanylate cyclase activity"/>
    <property type="evidence" value="ECO:0007669"/>
    <property type="project" value="UniProtKB-EC"/>
</dbReference>
<evidence type="ECO:0000259" key="7">
    <source>
        <dbReference type="PROSITE" id="PS50887"/>
    </source>
</evidence>
<evidence type="ECO:0000256" key="1">
    <source>
        <dbReference type="ARBA" id="ARBA00004651"/>
    </source>
</evidence>
<dbReference type="InterPro" id="IPR029151">
    <property type="entry name" value="Sensor-like_sf"/>
</dbReference>
<dbReference type="InterPro" id="IPR000160">
    <property type="entry name" value="GGDEF_dom"/>
</dbReference>
<keyword evidence="2" id="KW-1003">Cell membrane</keyword>
<keyword evidence="9" id="KW-1185">Reference proteome</keyword>
<reference evidence="9" key="1">
    <citation type="journal article" date="2019" name="Int. J. Syst. Evol. Microbiol.">
        <title>The Global Catalogue of Microorganisms (GCM) 10K type strain sequencing project: providing services to taxonomists for standard genome sequencing and annotation.</title>
        <authorList>
            <consortium name="The Broad Institute Genomics Platform"/>
            <consortium name="The Broad Institute Genome Sequencing Center for Infectious Disease"/>
            <person name="Wu L."/>
            <person name="Ma J."/>
        </authorList>
    </citation>
    <scope>NUCLEOTIDE SEQUENCE [LARGE SCALE GENOMIC DNA]</scope>
    <source>
        <strain evidence="9">CCUG 59778</strain>
    </source>
</reference>
<keyword evidence="4 6" id="KW-1133">Transmembrane helix</keyword>
<dbReference type="Pfam" id="PF00990">
    <property type="entry name" value="GGDEF"/>
    <property type="match status" value="1"/>
</dbReference>
<evidence type="ECO:0000256" key="5">
    <source>
        <dbReference type="ARBA" id="ARBA00023136"/>
    </source>
</evidence>
<feature type="transmembrane region" description="Helical" evidence="6">
    <location>
        <begin position="278"/>
        <end position="297"/>
    </location>
</feature>
<dbReference type="Pfam" id="PF02743">
    <property type="entry name" value="dCache_1"/>
    <property type="match status" value="1"/>
</dbReference>
<keyword evidence="3 6" id="KW-0812">Transmembrane</keyword>
<evidence type="ECO:0000313" key="9">
    <source>
        <dbReference type="Proteomes" id="UP001595817"/>
    </source>
</evidence>
<dbReference type="InterPro" id="IPR043128">
    <property type="entry name" value="Rev_trsase/Diguanyl_cyclase"/>
</dbReference>
<dbReference type="EMBL" id="JBHSEC010000015">
    <property type="protein sequence ID" value="MFC4410569.1"/>
    <property type="molecule type" value="Genomic_DNA"/>
</dbReference>
<evidence type="ECO:0000256" key="6">
    <source>
        <dbReference type="SAM" id="Phobius"/>
    </source>
</evidence>
<dbReference type="SUPFAM" id="SSF55073">
    <property type="entry name" value="Nucleotide cyclase"/>
    <property type="match status" value="1"/>
</dbReference>
<keyword evidence="8" id="KW-0548">Nucleotidyltransferase</keyword>
<dbReference type="SMART" id="SM00267">
    <property type="entry name" value="GGDEF"/>
    <property type="match status" value="1"/>
</dbReference>
<feature type="transmembrane region" description="Helical" evidence="6">
    <location>
        <begin position="7"/>
        <end position="30"/>
    </location>
</feature>
<evidence type="ECO:0000256" key="4">
    <source>
        <dbReference type="ARBA" id="ARBA00022989"/>
    </source>
</evidence>
<comment type="caution">
    <text evidence="8">The sequence shown here is derived from an EMBL/GenBank/DDBJ whole genome shotgun (WGS) entry which is preliminary data.</text>
</comment>
<name>A0ABV8X633_9LACT</name>
<dbReference type="Proteomes" id="UP001595817">
    <property type="component" value="Unassembled WGS sequence"/>
</dbReference>
<dbReference type="CDD" id="cd01949">
    <property type="entry name" value="GGDEF"/>
    <property type="match status" value="1"/>
</dbReference>
<feature type="domain" description="GGDEF" evidence="7">
    <location>
        <begin position="383"/>
        <end position="512"/>
    </location>
</feature>
<evidence type="ECO:0000256" key="3">
    <source>
        <dbReference type="ARBA" id="ARBA00022692"/>
    </source>
</evidence>
<evidence type="ECO:0000256" key="2">
    <source>
        <dbReference type="ARBA" id="ARBA00022475"/>
    </source>
</evidence>
<gene>
    <name evidence="8" type="ORF">ACFOZY_09080</name>
</gene>
<dbReference type="RefSeq" id="WP_378154561.1">
    <property type="nucleotide sequence ID" value="NZ_JBHSEC010000015.1"/>
</dbReference>
<organism evidence="8 9">
    <name type="scientific">Chungangia koreensis</name>
    <dbReference type="NCBI Taxonomy" id="752657"/>
    <lineage>
        <taxon>Bacteria</taxon>
        <taxon>Bacillati</taxon>
        <taxon>Bacillota</taxon>
        <taxon>Bacilli</taxon>
        <taxon>Lactobacillales</taxon>
        <taxon>Chungangia</taxon>
    </lineage>
</organism>
<dbReference type="Gene3D" id="3.30.450.20">
    <property type="entry name" value="PAS domain"/>
    <property type="match status" value="2"/>
</dbReference>
<accession>A0ABV8X633</accession>
<dbReference type="CDD" id="cd18773">
    <property type="entry name" value="PDC1_HK_sensor"/>
    <property type="match status" value="1"/>
</dbReference>
<sequence length="512" mass="57358">MKTLRFWILLLISITMIGLLTIGLTSAYFVTKDNLIEDSLKVNKEFSEKLAHDTNQLFVNMQSTLNIVANEIPYIIDNQELLEDRLERVLKSSSNFNSMSVVGVDRVVVATSPDVGITGKMITSSGSNEALMAKKPTISQPFTAATGRLIVLISAPIWNDHGEYLGYVGGTIYLEEENSLQQVLGIHFANNGSYVWVTDVQGNIIYHPDQNRIGDAVLTNEITQKVMKGKSGSQRVINTLGKEFLASYTFLPVSQWGIVSQTPYEAVVEPVAGIIKKMFWLVIPFMILLLLLSVLLANKIAYPLQKLAIHSQNLRQHGMSERPDIPTWYFEAKQLNEIINAYAMEQKLKMDNLEETSFTDSLTGLKNRRYMEAMTKGWISQGLHFSAILIDIDRFKLVNDTYGHKVGDEVLQFLSKTTSDIVNKDGLPIRLGGEEFLILLPESDLANATQIAEKLREYFERTDSPTGVPINISAGVGEYSSSENYSDFLHRVDLALYEAKSNGRNQVRQSII</sequence>
<dbReference type="EC" id="2.7.7.65" evidence="8"/>
<protein>
    <submittedName>
        <fullName evidence="8">Diguanylate cyclase domain-containing protein</fullName>
        <ecNumber evidence="8">2.7.7.65</ecNumber>
    </submittedName>
</protein>
<dbReference type="SUPFAM" id="SSF103190">
    <property type="entry name" value="Sensory domain-like"/>
    <property type="match status" value="2"/>
</dbReference>
<dbReference type="PANTHER" id="PTHR45138:SF9">
    <property type="entry name" value="DIGUANYLATE CYCLASE DGCM-RELATED"/>
    <property type="match status" value="1"/>
</dbReference>
<dbReference type="InterPro" id="IPR029787">
    <property type="entry name" value="Nucleotide_cyclase"/>
</dbReference>
<keyword evidence="5 6" id="KW-0472">Membrane</keyword>
<dbReference type="NCBIfam" id="TIGR00254">
    <property type="entry name" value="GGDEF"/>
    <property type="match status" value="1"/>
</dbReference>
<proteinExistence type="predicted"/>
<evidence type="ECO:0000313" key="8">
    <source>
        <dbReference type="EMBL" id="MFC4410569.1"/>
    </source>
</evidence>
<dbReference type="PANTHER" id="PTHR45138">
    <property type="entry name" value="REGULATORY COMPONENTS OF SENSORY TRANSDUCTION SYSTEM"/>
    <property type="match status" value="1"/>
</dbReference>
<comment type="subcellular location">
    <subcellularLocation>
        <location evidence="1">Cell membrane</location>
        <topology evidence="1">Multi-pass membrane protein</topology>
    </subcellularLocation>
</comment>